<name>A0A9W6ZKZ8_9STRA</name>
<sequence length="124" mass="14556">MGSPSNMVKLPQVPDTMRNNEMPTDRERIETEIIKSLIESYFNIVRKNFLDMVPKTIMYFLVNHSKDSIQNELVSELYKENEIADLLRETDDVAQRRRTCAEMRGLLGRALEIVNEVRDFNTFK</sequence>
<dbReference type="GO" id="GO:0016020">
    <property type="term" value="C:membrane"/>
    <property type="evidence" value="ECO:0007669"/>
    <property type="project" value="TreeGrafter"/>
</dbReference>
<dbReference type="PROSITE" id="PS51388">
    <property type="entry name" value="GED"/>
    <property type="match status" value="1"/>
</dbReference>
<dbReference type="GO" id="GO:0008017">
    <property type="term" value="F:microtubule binding"/>
    <property type="evidence" value="ECO:0007669"/>
    <property type="project" value="TreeGrafter"/>
</dbReference>
<evidence type="ECO:0000259" key="2">
    <source>
        <dbReference type="PROSITE" id="PS51388"/>
    </source>
</evidence>
<dbReference type="AlphaFoldDB" id="A0A9W6ZKZ8"/>
<dbReference type="Pfam" id="PF02212">
    <property type="entry name" value="GED"/>
    <property type="match status" value="1"/>
</dbReference>
<dbReference type="PANTHER" id="PTHR11566">
    <property type="entry name" value="DYNAMIN"/>
    <property type="match status" value="1"/>
</dbReference>
<feature type="domain" description="GED" evidence="2">
    <location>
        <begin position="31"/>
        <end position="122"/>
    </location>
</feature>
<organism evidence="3 4">
    <name type="scientific">Triparma laevis f. inornata</name>
    <dbReference type="NCBI Taxonomy" id="1714386"/>
    <lineage>
        <taxon>Eukaryota</taxon>
        <taxon>Sar</taxon>
        <taxon>Stramenopiles</taxon>
        <taxon>Ochrophyta</taxon>
        <taxon>Bolidophyceae</taxon>
        <taxon>Parmales</taxon>
        <taxon>Triparmaceae</taxon>
        <taxon>Triparma</taxon>
    </lineage>
</organism>
<dbReference type="InterPro" id="IPR022812">
    <property type="entry name" value="Dynamin"/>
</dbReference>
<dbReference type="Gene3D" id="1.20.120.1240">
    <property type="entry name" value="Dynamin, middle domain"/>
    <property type="match status" value="1"/>
</dbReference>
<evidence type="ECO:0000313" key="4">
    <source>
        <dbReference type="Proteomes" id="UP001162640"/>
    </source>
</evidence>
<gene>
    <name evidence="3" type="ORF">TL16_g02107</name>
</gene>
<dbReference type="GO" id="GO:0005525">
    <property type="term" value="F:GTP binding"/>
    <property type="evidence" value="ECO:0007669"/>
    <property type="project" value="InterPro"/>
</dbReference>
<dbReference type="GO" id="GO:0005874">
    <property type="term" value="C:microtubule"/>
    <property type="evidence" value="ECO:0007669"/>
    <property type="project" value="TreeGrafter"/>
</dbReference>
<dbReference type="InterPro" id="IPR003130">
    <property type="entry name" value="GED"/>
</dbReference>
<dbReference type="SMART" id="SM00302">
    <property type="entry name" value="GED"/>
    <property type="match status" value="1"/>
</dbReference>
<dbReference type="GO" id="GO:0003924">
    <property type="term" value="F:GTPase activity"/>
    <property type="evidence" value="ECO:0007669"/>
    <property type="project" value="InterPro"/>
</dbReference>
<feature type="region of interest" description="Disordered" evidence="1">
    <location>
        <begin position="1"/>
        <end position="20"/>
    </location>
</feature>
<accession>A0A9W6ZKZ8</accession>
<proteinExistence type="predicted"/>
<dbReference type="InterPro" id="IPR020850">
    <property type="entry name" value="GED_dom"/>
</dbReference>
<dbReference type="PANTHER" id="PTHR11566:SF21">
    <property type="entry name" value="DYNAMIN RELATED PROTEIN 1, ISOFORM A"/>
    <property type="match status" value="1"/>
</dbReference>
<dbReference type="Proteomes" id="UP001162640">
    <property type="component" value="Unassembled WGS sequence"/>
</dbReference>
<protein>
    <recommendedName>
        <fullName evidence="2">GED domain-containing protein</fullName>
    </recommendedName>
</protein>
<comment type="caution">
    <text evidence="3">The sequence shown here is derived from an EMBL/GenBank/DDBJ whole genome shotgun (WGS) entry which is preliminary data.</text>
</comment>
<evidence type="ECO:0000313" key="3">
    <source>
        <dbReference type="EMBL" id="GMH56322.1"/>
    </source>
</evidence>
<dbReference type="GO" id="GO:0005737">
    <property type="term" value="C:cytoplasm"/>
    <property type="evidence" value="ECO:0007669"/>
    <property type="project" value="TreeGrafter"/>
</dbReference>
<dbReference type="EMBL" id="BLQM01000050">
    <property type="protein sequence ID" value="GMH56322.1"/>
    <property type="molecule type" value="Genomic_DNA"/>
</dbReference>
<reference evidence="4" key="1">
    <citation type="journal article" date="2023" name="Commun. Biol.">
        <title>Genome analysis of Parmales, the sister group of diatoms, reveals the evolutionary specialization of diatoms from phago-mixotrophs to photoautotrophs.</title>
        <authorList>
            <person name="Ban H."/>
            <person name="Sato S."/>
            <person name="Yoshikawa S."/>
            <person name="Yamada K."/>
            <person name="Nakamura Y."/>
            <person name="Ichinomiya M."/>
            <person name="Sato N."/>
            <person name="Blanc-Mathieu R."/>
            <person name="Endo H."/>
            <person name="Kuwata A."/>
            <person name="Ogata H."/>
        </authorList>
    </citation>
    <scope>NUCLEOTIDE SEQUENCE [LARGE SCALE GENOMIC DNA]</scope>
</reference>
<evidence type="ECO:0000256" key="1">
    <source>
        <dbReference type="SAM" id="MobiDB-lite"/>
    </source>
</evidence>